<evidence type="ECO:0008006" key="3">
    <source>
        <dbReference type="Google" id="ProtNLM"/>
    </source>
</evidence>
<dbReference type="OrthoDB" id="411823at2759"/>
<dbReference type="AlphaFoldDB" id="A0A087UV09"/>
<proteinExistence type="predicted"/>
<dbReference type="EMBL" id="KK121778">
    <property type="protein sequence ID" value="KFM81198.1"/>
    <property type="molecule type" value="Genomic_DNA"/>
</dbReference>
<accession>A0A087UV09</accession>
<dbReference type="Proteomes" id="UP000054359">
    <property type="component" value="Unassembled WGS sequence"/>
</dbReference>
<sequence length="115" mass="13165">MILQLKKTTMYNDIIFNPQDYEEKPPKYNRHPALGLHNLHCNLDKPPPSTEFTAYTDGSKIENKVGSGVTIKTKTGLHSEWQGYLQLQNRVYQAELVVILNSIMQLRVLNADSIH</sequence>
<feature type="non-terminal residue" evidence="1">
    <location>
        <position position="115"/>
    </location>
</feature>
<gene>
    <name evidence="1" type="ORF">X975_10417</name>
</gene>
<evidence type="ECO:0000313" key="2">
    <source>
        <dbReference type="Proteomes" id="UP000054359"/>
    </source>
</evidence>
<protein>
    <recommendedName>
        <fullName evidence="3">RNase H type-1 domain-containing protein</fullName>
    </recommendedName>
</protein>
<reference evidence="1 2" key="1">
    <citation type="submission" date="2013-11" db="EMBL/GenBank/DDBJ databases">
        <title>Genome sequencing of Stegodyphus mimosarum.</title>
        <authorList>
            <person name="Bechsgaard J."/>
        </authorList>
    </citation>
    <scope>NUCLEOTIDE SEQUENCE [LARGE SCALE GENOMIC DNA]</scope>
</reference>
<name>A0A087UV09_STEMI</name>
<organism evidence="1 2">
    <name type="scientific">Stegodyphus mimosarum</name>
    <name type="common">African social velvet spider</name>
    <dbReference type="NCBI Taxonomy" id="407821"/>
    <lineage>
        <taxon>Eukaryota</taxon>
        <taxon>Metazoa</taxon>
        <taxon>Ecdysozoa</taxon>
        <taxon>Arthropoda</taxon>
        <taxon>Chelicerata</taxon>
        <taxon>Arachnida</taxon>
        <taxon>Araneae</taxon>
        <taxon>Araneomorphae</taxon>
        <taxon>Entelegynae</taxon>
        <taxon>Eresoidea</taxon>
        <taxon>Eresidae</taxon>
        <taxon>Stegodyphus</taxon>
    </lineage>
</organism>
<keyword evidence="2" id="KW-1185">Reference proteome</keyword>
<evidence type="ECO:0000313" key="1">
    <source>
        <dbReference type="EMBL" id="KFM81198.1"/>
    </source>
</evidence>